<protein>
    <submittedName>
        <fullName evidence="1">Uncharacterized protein</fullName>
    </submittedName>
</protein>
<evidence type="ECO:0000313" key="2">
    <source>
        <dbReference type="Proteomes" id="UP001430377"/>
    </source>
</evidence>
<evidence type="ECO:0000313" key="1">
    <source>
        <dbReference type="EMBL" id="MBX0325819.1"/>
    </source>
</evidence>
<dbReference type="RefSeq" id="WP_220620678.1">
    <property type="nucleotide sequence ID" value="NZ_RKLR01000019.1"/>
</dbReference>
<proteinExistence type="predicted"/>
<accession>A0AAW4PXC1</accession>
<reference evidence="1 2" key="1">
    <citation type="submission" date="2021-06" db="EMBL/GenBank/DDBJ databases">
        <title>Halomicroarcula sp. a new haloarchaeum isolated from saline soil.</title>
        <authorList>
            <person name="Duran-Viseras A."/>
            <person name="Sanchez-Porro C."/>
            <person name="Ventosa A."/>
        </authorList>
    </citation>
    <scope>NUCLEOTIDE SEQUENCE [LARGE SCALE GENOMIC DNA]</scope>
    <source>
        <strain evidence="1 2">F13</strain>
    </source>
</reference>
<comment type="caution">
    <text evidence="1">The sequence shown here is derived from an EMBL/GenBank/DDBJ whole genome shotgun (WGS) entry which is preliminary data.</text>
</comment>
<dbReference type="EMBL" id="RKLR01000019">
    <property type="protein sequence ID" value="MBX0325819.1"/>
    <property type="molecule type" value="Genomic_DNA"/>
</dbReference>
<dbReference type="AlphaFoldDB" id="A0AAW4PXC1"/>
<keyword evidence="2" id="KW-1185">Reference proteome</keyword>
<dbReference type="Proteomes" id="UP001430377">
    <property type="component" value="Unassembled WGS sequence"/>
</dbReference>
<gene>
    <name evidence="1" type="ORF">EGH21_22635</name>
</gene>
<name>A0AAW4PXC1_9EURY</name>
<organism evidence="1 2">
    <name type="scientific">Haloarcula rubra</name>
    <dbReference type="NCBI Taxonomy" id="2487747"/>
    <lineage>
        <taxon>Archaea</taxon>
        <taxon>Methanobacteriati</taxon>
        <taxon>Methanobacteriota</taxon>
        <taxon>Stenosarchaea group</taxon>
        <taxon>Halobacteria</taxon>
        <taxon>Halobacteriales</taxon>
        <taxon>Haloarculaceae</taxon>
        <taxon>Haloarcula</taxon>
    </lineage>
</organism>
<sequence length="65" mass="7382">MTYIYDCDGWCDDSVHDERPALTAEFNEQFYKSTQIGGELHEAGFDLGDLVTLCGPCTRRLLLHN</sequence>